<comment type="caution">
    <text evidence="6">The sequence shown here is derived from an EMBL/GenBank/DDBJ whole genome shotgun (WGS) entry which is preliminary data.</text>
</comment>
<dbReference type="EMBL" id="LFZO01000015">
    <property type="protein sequence ID" value="KXT17782.1"/>
    <property type="molecule type" value="Genomic_DNA"/>
</dbReference>
<gene>
    <name evidence="6" type="ORF">AC579_3636</name>
</gene>
<dbReference type="InterPro" id="IPR029033">
    <property type="entry name" value="His_PPase_superfam"/>
</dbReference>
<dbReference type="PANTHER" id="PTHR22839">
    <property type="entry name" value="THO COMPLEX SUBUNIT 3 THO3"/>
    <property type="match status" value="1"/>
</dbReference>
<dbReference type="Proteomes" id="UP000073492">
    <property type="component" value="Unassembled WGS sequence"/>
</dbReference>
<proteinExistence type="inferred from homology"/>
<dbReference type="InterPro" id="IPR019775">
    <property type="entry name" value="WD40_repeat_CS"/>
</dbReference>
<dbReference type="SMART" id="SM00855">
    <property type="entry name" value="PGAM"/>
    <property type="match status" value="1"/>
</dbReference>
<evidence type="ECO:0000256" key="3">
    <source>
        <dbReference type="ARBA" id="ARBA00046343"/>
    </source>
</evidence>
<dbReference type="PROSITE" id="PS50294">
    <property type="entry name" value="WD_REPEATS_REGION"/>
    <property type="match status" value="2"/>
</dbReference>
<dbReference type="InterPro" id="IPR015943">
    <property type="entry name" value="WD40/YVTN_repeat-like_dom_sf"/>
</dbReference>
<keyword evidence="7" id="KW-1185">Reference proteome</keyword>
<feature type="repeat" description="WD" evidence="5">
    <location>
        <begin position="85"/>
        <end position="120"/>
    </location>
</feature>
<feature type="binding site" evidence="4">
    <location>
        <position position="515"/>
    </location>
    <ligand>
        <name>substrate</name>
    </ligand>
</feature>
<keyword evidence="2" id="KW-0677">Repeat</keyword>
<evidence type="ECO:0000313" key="6">
    <source>
        <dbReference type="EMBL" id="KXT17782.1"/>
    </source>
</evidence>
<name>A0A139IT45_9PEZI</name>
<dbReference type="SMART" id="SM00320">
    <property type="entry name" value="WD40"/>
    <property type="match status" value="6"/>
</dbReference>
<evidence type="ECO:0000256" key="5">
    <source>
        <dbReference type="PROSITE-ProRule" id="PRU00221"/>
    </source>
</evidence>
<keyword evidence="1 5" id="KW-0853">WD repeat</keyword>
<dbReference type="Pfam" id="PF00400">
    <property type="entry name" value="WD40"/>
    <property type="match status" value="3"/>
</dbReference>
<dbReference type="InterPro" id="IPR013078">
    <property type="entry name" value="His_Pase_superF_clade-1"/>
</dbReference>
<reference evidence="6 7" key="1">
    <citation type="submission" date="2015-07" db="EMBL/GenBank/DDBJ databases">
        <title>Comparative genomics of the Sigatoka disease complex on banana suggests a link between parallel evolutionary changes in Pseudocercospora fijiensis and Pseudocercospora eumusae and increased virulence on the banana host.</title>
        <authorList>
            <person name="Chang T.-C."/>
            <person name="Salvucci A."/>
            <person name="Crous P.W."/>
            <person name="Stergiopoulos I."/>
        </authorList>
    </citation>
    <scope>NUCLEOTIDE SEQUENCE [LARGE SCALE GENOMIC DNA]</scope>
    <source>
        <strain evidence="6 7">CBS 116634</strain>
    </source>
</reference>
<accession>A0A139IT45</accession>
<comment type="similarity">
    <text evidence="3">Belongs to the THOC3 family.</text>
</comment>
<dbReference type="PANTHER" id="PTHR22839:SF0">
    <property type="entry name" value="THO COMPLEX SUBUNIT 3"/>
    <property type="match status" value="1"/>
</dbReference>
<sequence length="695" mass="76979">MPPPPRPRALRKDAVALHFKTAKPVLLSDSPTGSRTTLAPNIRSISWSPTGALIANTVSTNIRVWNPERPDVKASTELRDNPAKPGAHSKPVERISFNPCMEHLLASAALDGMVRVWDVRAPSGATGLAGGGGLGARTNITGKSGEYDVAEQCLFLTWRPTGSELLVGTGKDKVTSFDLRKADTTMLDTTITANTAPPLKYEMIPSILMEKPYEKPYYYEMAFTNSGNHLLAATVDGSVKIFSYSSMNIIHTLSGHPSTTYSVQHSPAGNYVAVGASDSAITLWDTSSWLCEHVLTENANAVRSLSFSMDGQYLVCGGGIDQDKIHEKGLHVWHVDTGELLHTVETTNAPTFVEWHPLRYAVAFAGDPGGVKIVGDQPCEMRPLLPDLPGRRTDSTRQFAQAHDAFVCNKCTPDSYHYQDNGEMDEEYYAEAERDVQVVWKRYPILYDTKMASESGAKLNLLFIRHGETQDNIDRILQGHRDTSLTPKGIEEAKALAHNLGSDRIDIIYHSPLTRLLQTLEPIFSSRPGLEHIHDPDLRGQGLGTLEGESYDKLDMSSPRSAEKQFPDVGVELFDDFVKRLKKSLGKIIGIEALKMTSNQDQRTVAIATHGVCITSLFRVLLDREPCDGFNGVLAEQGPEAYEVRWTDSDDVARVEVRGLKSLPIRNGELVWEKLEEMEPKRFWIEKWGKREKAE</sequence>
<dbReference type="Gene3D" id="2.130.10.10">
    <property type="entry name" value="YVTN repeat-like/Quinoprotein amine dehydrogenase"/>
    <property type="match status" value="2"/>
</dbReference>
<dbReference type="InterPro" id="IPR040132">
    <property type="entry name" value="Tex1/THOC3"/>
</dbReference>
<dbReference type="Gene3D" id="3.40.50.1240">
    <property type="entry name" value="Phosphoglycerate mutase-like"/>
    <property type="match status" value="1"/>
</dbReference>
<dbReference type="PROSITE" id="PS50082">
    <property type="entry name" value="WD_REPEATS_2"/>
    <property type="match status" value="2"/>
</dbReference>
<protein>
    <submittedName>
        <fullName evidence="6">Uncharacterized protein</fullName>
    </submittedName>
</protein>
<feature type="repeat" description="WD" evidence="5">
    <location>
        <begin position="253"/>
        <end position="288"/>
    </location>
</feature>
<feature type="binding site" evidence="4">
    <location>
        <begin position="465"/>
        <end position="472"/>
    </location>
    <ligand>
        <name>substrate</name>
    </ligand>
</feature>
<dbReference type="CDD" id="cd07067">
    <property type="entry name" value="HP_PGM_like"/>
    <property type="match status" value="1"/>
</dbReference>
<organism evidence="6 7">
    <name type="scientific">Pseudocercospora musae</name>
    <dbReference type="NCBI Taxonomy" id="113226"/>
    <lineage>
        <taxon>Eukaryota</taxon>
        <taxon>Fungi</taxon>
        <taxon>Dikarya</taxon>
        <taxon>Ascomycota</taxon>
        <taxon>Pezizomycotina</taxon>
        <taxon>Dothideomycetes</taxon>
        <taxon>Dothideomycetidae</taxon>
        <taxon>Mycosphaerellales</taxon>
        <taxon>Mycosphaerellaceae</taxon>
        <taxon>Pseudocercospora</taxon>
    </lineage>
</organism>
<dbReference type="STRING" id="113226.A0A139IT45"/>
<dbReference type="PROSITE" id="PS00678">
    <property type="entry name" value="WD_REPEATS_1"/>
    <property type="match status" value="1"/>
</dbReference>
<dbReference type="InterPro" id="IPR036322">
    <property type="entry name" value="WD40_repeat_dom_sf"/>
</dbReference>
<dbReference type="GO" id="GO:0006406">
    <property type="term" value="P:mRNA export from nucleus"/>
    <property type="evidence" value="ECO:0007669"/>
    <property type="project" value="InterPro"/>
</dbReference>
<evidence type="ECO:0000256" key="2">
    <source>
        <dbReference type="ARBA" id="ARBA00022737"/>
    </source>
</evidence>
<dbReference type="OrthoDB" id="340259at2759"/>
<dbReference type="GO" id="GO:0000445">
    <property type="term" value="C:THO complex part of transcription export complex"/>
    <property type="evidence" value="ECO:0007669"/>
    <property type="project" value="TreeGrafter"/>
</dbReference>
<evidence type="ECO:0000256" key="4">
    <source>
        <dbReference type="PIRSR" id="PIRSR613078-2"/>
    </source>
</evidence>
<dbReference type="Pfam" id="PF00300">
    <property type="entry name" value="His_Phos_1"/>
    <property type="match status" value="1"/>
</dbReference>
<dbReference type="AlphaFoldDB" id="A0A139IT45"/>
<evidence type="ECO:0000256" key="1">
    <source>
        <dbReference type="ARBA" id="ARBA00022574"/>
    </source>
</evidence>
<evidence type="ECO:0000313" key="7">
    <source>
        <dbReference type="Proteomes" id="UP000073492"/>
    </source>
</evidence>
<dbReference type="SUPFAM" id="SSF50978">
    <property type="entry name" value="WD40 repeat-like"/>
    <property type="match status" value="1"/>
</dbReference>
<dbReference type="InterPro" id="IPR001680">
    <property type="entry name" value="WD40_rpt"/>
</dbReference>
<dbReference type="SUPFAM" id="SSF53254">
    <property type="entry name" value="Phosphoglycerate mutase-like"/>
    <property type="match status" value="1"/>
</dbReference>